<evidence type="ECO:0000256" key="11">
    <source>
        <dbReference type="PROSITE-ProRule" id="PRU00104"/>
    </source>
</evidence>
<gene>
    <name evidence="16" type="ORF">EC973_001277</name>
</gene>
<evidence type="ECO:0000256" key="1">
    <source>
        <dbReference type="ARBA" id="ARBA00000885"/>
    </source>
</evidence>
<evidence type="ECO:0000256" key="5">
    <source>
        <dbReference type="ARBA" id="ARBA00022448"/>
    </source>
</evidence>
<dbReference type="SUPFAM" id="SSF46934">
    <property type="entry name" value="UBA-like"/>
    <property type="match status" value="1"/>
</dbReference>
<dbReference type="Gene3D" id="3.90.1750.10">
    <property type="entry name" value="Hect, E3 ligase catalytic domains"/>
    <property type="match status" value="1"/>
</dbReference>
<evidence type="ECO:0000256" key="13">
    <source>
        <dbReference type="SAM" id="MobiDB-lite"/>
    </source>
</evidence>
<feature type="compositionally biased region" description="Polar residues" evidence="13">
    <location>
        <begin position="2712"/>
        <end position="2729"/>
    </location>
</feature>
<dbReference type="FunFam" id="3.90.1750.10:FF:000026">
    <property type="entry name" value="E3 ubiquitin-protein ligase HACE1"/>
    <property type="match status" value="1"/>
</dbReference>
<dbReference type="Pfam" id="PF06012">
    <property type="entry name" value="DUF908"/>
    <property type="match status" value="2"/>
</dbReference>
<dbReference type="InterPro" id="IPR050409">
    <property type="entry name" value="E3_ubiq-protein_ligase"/>
</dbReference>
<comment type="subcellular location">
    <subcellularLocation>
        <location evidence="2">Nucleus</location>
    </subcellularLocation>
</comment>
<dbReference type="InterPro" id="IPR035983">
    <property type="entry name" value="Hect_E3_ubiquitin_ligase"/>
</dbReference>
<dbReference type="EC" id="2.3.2.26" evidence="4"/>
<keyword evidence="7 11" id="KW-0833">Ubl conjugation pathway</keyword>
<evidence type="ECO:0000313" key="17">
    <source>
        <dbReference type="Proteomes" id="UP000605846"/>
    </source>
</evidence>
<feature type="region of interest" description="Disordered" evidence="13">
    <location>
        <begin position="920"/>
        <end position="965"/>
    </location>
</feature>
<evidence type="ECO:0000256" key="3">
    <source>
        <dbReference type="ARBA" id="ARBA00004906"/>
    </source>
</evidence>
<feature type="domain" description="UBA" evidence="14">
    <location>
        <begin position="1232"/>
        <end position="1272"/>
    </location>
</feature>
<feature type="region of interest" description="Disordered" evidence="13">
    <location>
        <begin position="2704"/>
        <end position="2729"/>
    </location>
</feature>
<dbReference type="GO" id="GO:0005634">
    <property type="term" value="C:nucleus"/>
    <property type="evidence" value="ECO:0007669"/>
    <property type="project" value="UniProtKB-SubCell"/>
</dbReference>
<feature type="region of interest" description="Disordered" evidence="13">
    <location>
        <begin position="1300"/>
        <end position="1422"/>
    </location>
</feature>
<evidence type="ECO:0000256" key="10">
    <source>
        <dbReference type="ARBA" id="ARBA00034494"/>
    </source>
</evidence>
<dbReference type="InterPro" id="IPR016024">
    <property type="entry name" value="ARM-type_fold"/>
</dbReference>
<evidence type="ECO:0000256" key="4">
    <source>
        <dbReference type="ARBA" id="ARBA00012485"/>
    </source>
</evidence>
<dbReference type="GO" id="GO:0005737">
    <property type="term" value="C:cytoplasm"/>
    <property type="evidence" value="ECO:0007669"/>
    <property type="project" value="TreeGrafter"/>
</dbReference>
<feature type="region of interest" description="Disordered" evidence="13">
    <location>
        <begin position="1588"/>
        <end position="1608"/>
    </location>
</feature>
<dbReference type="InterPro" id="IPR011989">
    <property type="entry name" value="ARM-like"/>
</dbReference>
<evidence type="ECO:0000256" key="9">
    <source>
        <dbReference type="ARBA" id="ARBA00023242"/>
    </source>
</evidence>
<dbReference type="Gene3D" id="1.25.10.10">
    <property type="entry name" value="Leucine-rich Repeat Variant"/>
    <property type="match status" value="1"/>
</dbReference>
<dbReference type="FunFam" id="3.90.1750.10:FF:000003">
    <property type="entry name" value="E3 ubiquitin-protein ligase UPL1"/>
    <property type="match status" value="1"/>
</dbReference>
<feature type="compositionally biased region" description="Acidic residues" evidence="13">
    <location>
        <begin position="2105"/>
        <end position="2153"/>
    </location>
</feature>
<feature type="region of interest" description="Disordered" evidence="13">
    <location>
        <begin position="2063"/>
        <end position="2265"/>
    </location>
</feature>
<feature type="compositionally biased region" description="Basic residues" evidence="13">
    <location>
        <begin position="2245"/>
        <end position="2254"/>
    </location>
</feature>
<keyword evidence="12" id="KW-0175">Coiled coil</keyword>
<dbReference type="PANTHER" id="PTHR11254">
    <property type="entry name" value="HECT DOMAIN UBIQUITIN-PROTEIN LIGASE"/>
    <property type="match status" value="1"/>
</dbReference>
<accession>A0A8H7BI26</accession>
<evidence type="ECO:0000259" key="15">
    <source>
        <dbReference type="PROSITE" id="PS50237"/>
    </source>
</evidence>
<protein>
    <recommendedName>
        <fullName evidence="4">HECT-type E3 ubiquitin transferase</fullName>
        <ecNumber evidence="4">2.3.2.26</ecNumber>
    </recommendedName>
</protein>
<feature type="compositionally biased region" description="Acidic residues" evidence="13">
    <location>
        <begin position="2165"/>
        <end position="2190"/>
    </location>
</feature>
<dbReference type="Gene3D" id="3.30.2410.10">
    <property type="entry name" value="Hect, E3 ligase catalytic domain"/>
    <property type="match status" value="1"/>
</dbReference>
<evidence type="ECO:0000259" key="14">
    <source>
        <dbReference type="PROSITE" id="PS50030"/>
    </source>
</evidence>
<comment type="caution">
    <text evidence="16">The sequence shown here is derived from an EMBL/GenBank/DDBJ whole genome shotgun (WGS) entry which is preliminary data.</text>
</comment>
<dbReference type="CDD" id="cd14297">
    <property type="entry name" value="UBA2_spUBP14_like"/>
    <property type="match status" value="1"/>
</dbReference>
<name>A0A8H7BI26_9FUNG</name>
<dbReference type="InterPro" id="IPR009060">
    <property type="entry name" value="UBA-like_sf"/>
</dbReference>
<dbReference type="OrthoDB" id="8068875at2759"/>
<evidence type="ECO:0000256" key="6">
    <source>
        <dbReference type="ARBA" id="ARBA00022679"/>
    </source>
</evidence>
<evidence type="ECO:0000256" key="7">
    <source>
        <dbReference type="ARBA" id="ARBA00022786"/>
    </source>
</evidence>
<comment type="similarity">
    <text evidence="10">Belongs to the UPL family. TOM1/PTR1 subfamily.</text>
</comment>
<feature type="domain" description="HECT" evidence="15">
    <location>
        <begin position="3327"/>
        <end position="3664"/>
    </location>
</feature>
<feature type="compositionally biased region" description="Polar residues" evidence="13">
    <location>
        <begin position="1593"/>
        <end position="1608"/>
    </location>
</feature>
<dbReference type="InterPro" id="IPR000569">
    <property type="entry name" value="HECT_dom"/>
</dbReference>
<dbReference type="Pfam" id="PF06025">
    <property type="entry name" value="DUF913"/>
    <property type="match status" value="1"/>
</dbReference>
<dbReference type="InterPro" id="IPR025527">
    <property type="entry name" value="HUWE1/Rev1_UBM"/>
</dbReference>
<evidence type="ECO:0000256" key="8">
    <source>
        <dbReference type="ARBA" id="ARBA00022816"/>
    </source>
</evidence>
<dbReference type="SUPFAM" id="SSF56204">
    <property type="entry name" value="Hect, E3 ligase catalytic domain"/>
    <property type="match status" value="1"/>
</dbReference>
<dbReference type="Gene3D" id="3.30.2160.10">
    <property type="entry name" value="Hect, E3 ligase catalytic domain"/>
    <property type="match status" value="1"/>
</dbReference>
<dbReference type="SMART" id="SM00119">
    <property type="entry name" value="HECTc"/>
    <property type="match status" value="1"/>
</dbReference>
<dbReference type="Gene3D" id="1.10.8.10">
    <property type="entry name" value="DNA helicase RuvA subunit, C-terminal domain"/>
    <property type="match status" value="1"/>
</dbReference>
<sequence length="3664" mass="409605">MKIRKTPSKKLAPLPSQLRDVIGKLETDSEDQIPAHIEKLKDWTFPRGDLFHWAHALNRFDAILQRVCLEYELDHIQAQNFDPGTKRLLIAIANLSKTLFENCTNRNIYSSYEHMNSLLNTTDIDVLEAVLRFLLRPAQRVNNPRAIRPSFTAPQDKITELARGWAFHKDLVELSRDDLTVMEEMTTLKLQFYRTRSFNDTSGDGQLEGINIVTAQMASETEKSDIDIFNDLVKQHNIPSDYHFELANRIRVSRHIADPKVRRQLLIIQFLSIAIMAHTVSETTAQNKVFVYEPHLVNQLAELMHPEKMVSYDIQTYALYALDAVARHRSKLSEILTAFNASANHAFPQEFLDALFTFLSYLLQTQSGAQMLMSAGIIPTLVNIVENHQSVHIRNVTKVVGLLDTIVNSYTTSFSAFCNAGGLDTLLSRITVEVENCIRSANSMEGVISSGVVVASEGTNATTTATTAVPYERIACVKTMLKFLIRMMESSGTDEGLRNLIDSSLPQSLKLIVENPKVFGNSVFALATNVFTTFIHNEPTSLSILQEAKLPQSFLRAIATYEGPNNEVMVSAIHAFGAVCLNSTGLEMFNEVKPLPHFFELLTSEDYLRNPADIDGSTLLGATVDELIRHHPSLKKDIFECCSNMLKKLQKMGTEDVSKATESQRGLQLSKRTNAASNMDVEMTVGSPDARSEMSPTSPAATEEKPPDNLLISFIDLIARFLEGLFQNQSNIKDFDKEGCSKMLLSIYSLPLLPADFSTSIACDSLAYLFRMIGEVSPIPTVLAIAEKVKESIKFIIDDNRIRKESMVAEFIDVQEGETEKIERGNKLFRQLVEMFGYVGLLSNICTSTVLAHGKNGLSLVSEFISQDESDNIILQLGKLHRTMVWETILLRESVPKSWYSFKLPKKNASGATENPLGISGFASASREGAERSTGSEVAGPTNEPVSENKKESAEDEPTPDANDPRVINVKHFKTFLSETSPALLPIFQGLIKVSVSRRTMDTMQKAQAFKLAEYISQVLIDNISWSSIAAKDAPPCKYDYLATMFSMMPMIILDDRSTPSLHTPLAVTFDRKGGTELLCQYMDQIWFSAEEIEAIPHEQRSKEQESLISRMDASLELLLTVMLHMGSAKLLHDSPYTASITSRQKDRNAPDYFDPYEWIVSLQLKLSSIKDHLDSPYLDRFPKSVVRTYLKVIAQMMKGEGEVNTRSENNNPTPFPRSLPSPFTIVRTPVVPDQNGVQTLVDMGFLRSAAEHAMIRCNNQISRAVDYLFSHPAQMLGNMEYSAAGTTNAQTQDAARRNISGGQSINDGQGEAANTSTNDEAGPSGQDHDNSDSDDEEDDDADDADEADSDDDDDDEEEEEEDDDDEEDDSDEDDNDGQDDGTHGMDNADASRTTVTPRLGPSTAMEEDGGESTYSDKGKQKATAASANLQQLNDIRKALSEKIPSLVIGLTEKRDDIVFDVRDLLVVLFKDDTDNYNSKRILGLLVESIDNARKQSQPPYTVLCTQLQLMALLLREQSVQPVIAETASRMSFLFEMLDSEKSLSDPDAPLPAWLATVFLVVEAFISQTDEPKSVKLVSTKHVGTAATEKTDSTGVGNDNAVESSSDSAPAITAEQRSKLLRCCVTLLNKSDMSRDNIYAVLRIVVRLTKYHAAALEFIAHGGLPLLFLKPRTSLEGFQGQQAFIILILRHVIEDKAVLEEHMEDMITTWFTIPRPRNMDINAFIRNNAHIALHEPSTFLEVSGRICRLARPDEIDFNRQIKLVNKQESDEDASMAESGEYSGNEKGDAGHAGLEHRAKSGNSDIVIQHLLTELLAVRGECSIASSEGREMDAEEKKKGENIKYAYTGFLLQCLVELVSSYASCKYDIYLFSRRRNSKDGNAHRPRHSVLNMLVNDLLPYNAINPTEEVSRKQQGLSMWTASVLVAMCYDTSSKGEDNTANKNELNLVRKYVLEGIIRSLKDAIASTDLVAVKYSKYLALADLCHRILNARPNPGALAQRTKEDTSVNIAKIMLEKNFVAVLTSAISDVDVNYPHSKTVLNSMLRPLEQLTKLAIKIERISEQAREDKKHEELPSFVPTDASAEPEEAPDLYRNSSLGMFGGGALEEDDMEEGTSEEEEEGMSYDEDEFDEDTGSDLSDMSEEGGMDDVDQEMDVMMHRHHYGSDMDEDEDESEEHDHEHDEEDEEEQSDISDQSLDSGESEDIDDEDDGREMTWHIEDIEDEDGPVLHLRTEVTIDSDEEQSLRHGHGSRRGHAPYDEGQEDDLDTIDQSDFDEGEEGDAFEDEIADAELNDGVLIDGEDLDNPFLTDDLEAEGVILDDNDVWHRSRSLGPFGFRRTGRLSHNRRGFVEGDMPARFDALMMNTGTRERMPIIDSGSYQIIGRSFGNQGAAGSSHTRDDITTHPLLTSAPETSITRTVDHAPSRSRLRHHGIGSLQAFEDIIGGNAVRILENLLSEEPEGLSDEPFRAELQAAPGVMPGLDFDRITSLNAGATQRAQPEQNDQSKEIMSVLHDFQPMSTAERWHQEARMMYGYTSGDKAVKLVNSLLNILIPIAVEEEKKRKEEEARKAEEQRRKEEEEERRRQEEERKRKEEEEQQRAAEATQVSESDGQAGPSQVSEEPESQQERTTITINGEQVDISDTGIDVEFLEALPDELREEVINQHYLERRVSSQTAEDDSISPEFLNALPDDIREEVLHQEAMERVRRERQRQGNNAQDTQTSAPATLPSSNLLAPLDAIVRDFGGLITGRDFRSRLLPGVGRNVGADGSAIASSSKKPGGHRDTIQLVDRAQLATLARLLFVPQSISKTLLNRLLLNLCENSKTRGDLLSLLICILQDGSADLAAVDRSFAQLSLHPKGAGKGAVKPKTTVPTTPLTENVPNLITQRCLEVLYHVVSSNEQSLTYFLTENDCLAGLKRQNSKKGKGKGKDKDKLAVSSKYPLLVLMSLLDRSVFVENSNLMEELMNLLATMCRPFPLLVKKYVEKMETRQIQQQQDQAPRPEDQPVTEGAEDQSQTKAAAAVKEQEKPIPKPPAIPDHYLKMVVHVLTSGECSSRTFQYTLGALSHLSALDGAQQTITNELMAAAKQSGKQIIQDLEELLQVLQNMMSGTEIQGSALSQFSAATSDQAKLLRVLKTIDYLYSRKKSASNERSEEAAKDEKRVLQIYEELDFLKLWKMLGHCLAVIHEKEELINVATVLLPLIESFMVVSKYAAGKGHVQRSSSLGPVSPSVEQPAATEQADDFFFAFTEDHKKILNIMVRNNPSLMSGSFSLLVRNPKMLEFDNKRNYFVQQLHKRSEPREHYPTLQLNVRRQYVFEDSYHQLQGRTGNEIKYGKLNVRFYNEEGMDAGGVSREWFSVLARQMFDPNYALFITSAADKLTYQPNHASCVNPDHLSFFKFVGRVIGKAIYDGRLLDAYFTRSFYKHILGRPVDYRDVEAIDPEYYKSLVWMLENDITDVIDLTFSIETDDFGTTKTIDLKPGGRDIPVTEANKHEYVTLVTEQKLTNAIKDQINAFLQGFHDIIPASLIKIFNEQELELLISGLPDIDIDDWKNNTVYEGGYSASSPQIQWFWRAVRSFDQEERAKLLQFATGTSKVPLEGFAHLQGSSGVQKFQIHKDFGGDNRLPSAHTCFNQVDLPVYNSYESLRANLFKAMSECSTGFGFV</sequence>
<dbReference type="FunFam" id="3.30.2410.10:FF:000004">
    <property type="entry name" value="E3 ubiquitin-protein ligase HUWE1, variant"/>
    <property type="match status" value="1"/>
</dbReference>
<dbReference type="Pfam" id="PF00632">
    <property type="entry name" value="HECT"/>
    <property type="match status" value="1"/>
</dbReference>
<dbReference type="PANTHER" id="PTHR11254:SF67">
    <property type="entry name" value="E3 UBIQUITIN-PROTEIN LIGASE HUWE1"/>
    <property type="match status" value="1"/>
</dbReference>
<feature type="region of interest" description="Disordered" evidence="13">
    <location>
        <begin position="2559"/>
        <end position="2636"/>
    </location>
</feature>
<feature type="compositionally biased region" description="Basic and acidic residues" evidence="13">
    <location>
        <begin position="2559"/>
        <end position="2598"/>
    </location>
</feature>
<dbReference type="PROSITE" id="PS50237">
    <property type="entry name" value="HECT"/>
    <property type="match status" value="1"/>
</dbReference>
<dbReference type="CDD" id="cd00078">
    <property type="entry name" value="HECTc"/>
    <property type="match status" value="1"/>
</dbReference>
<keyword evidence="8" id="KW-0509">mRNA transport</keyword>
<organism evidence="16 17">
    <name type="scientific">Apophysomyces ossiformis</name>
    <dbReference type="NCBI Taxonomy" id="679940"/>
    <lineage>
        <taxon>Eukaryota</taxon>
        <taxon>Fungi</taxon>
        <taxon>Fungi incertae sedis</taxon>
        <taxon>Mucoromycota</taxon>
        <taxon>Mucoromycotina</taxon>
        <taxon>Mucoromycetes</taxon>
        <taxon>Mucorales</taxon>
        <taxon>Mucorineae</taxon>
        <taxon>Mucoraceae</taxon>
        <taxon>Apophysomyces</taxon>
    </lineage>
</organism>
<dbReference type="InterPro" id="IPR010309">
    <property type="entry name" value="E3_Ub_ligase_DUF908"/>
</dbReference>
<dbReference type="GO" id="GO:0061630">
    <property type="term" value="F:ubiquitin protein ligase activity"/>
    <property type="evidence" value="ECO:0007669"/>
    <property type="project" value="UniProtKB-EC"/>
</dbReference>
<feature type="region of interest" description="Disordered" evidence="13">
    <location>
        <begin position="2990"/>
        <end position="3034"/>
    </location>
</feature>
<dbReference type="Pfam" id="PF14377">
    <property type="entry name" value="UBM"/>
    <property type="match status" value="2"/>
</dbReference>
<feature type="region of interest" description="Disordered" evidence="13">
    <location>
        <begin position="684"/>
        <end position="705"/>
    </location>
</feature>
<feature type="coiled-coil region" evidence="12">
    <location>
        <begin position="3086"/>
        <end position="3113"/>
    </location>
</feature>
<keyword evidence="9" id="KW-0539">Nucleus</keyword>
<dbReference type="Proteomes" id="UP000605846">
    <property type="component" value="Unassembled WGS sequence"/>
</dbReference>
<evidence type="ECO:0000313" key="16">
    <source>
        <dbReference type="EMBL" id="KAF7724152.1"/>
    </source>
</evidence>
<dbReference type="SUPFAM" id="SSF48371">
    <property type="entry name" value="ARM repeat"/>
    <property type="match status" value="1"/>
</dbReference>
<dbReference type="GO" id="GO:0000209">
    <property type="term" value="P:protein polyubiquitination"/>
    <property type="evidence" value="ECO:0007669"/>
    <property type="project" value="TreeGrafter"/>
</dbReference>
<dbReference type="InterPro" id="IPR010314">
    <property type="entry name" value="E3_Ub_ligase_DUF913"/>
</dbReference>
<evidence type="ECO:0000256" key="12">
    <source>
        <dbReference type="SAM" id="Coils"/>
    </source>
</evidence>
<dbReference type="Pfam" id="PF22562">
    <property type="entry name" value="UBA_7"/>
    <property type="match status" value="1"/>
</dbReference>
<reference evidence="16" key="1">
    <citation type="submission" date="2020-01" db="EMBL/GenBank/DDBJ databases">
        <title>Genome Sequencing of Three Apophysomyces-Like Fungal Strains Confirms a Novel Fungal Genus in the Mucoromycota with divergent Burkholderia-like Endosymbiotic Bacteria.</title>
        <authorList>
            <person name="Stajich J.E."/>
            <person name="Macias A.M."/>
            <person name="Carter-House D."/>
            <person name="Lovett B."/>
            <person name="Kasson L.R."/>
            <person name="Berry K."/>
            <person name="Grigoriev I."/>
            <person name="Chang Y."/>
            <person name="Spatafora J."/>
            <person name="Kasson M.T."/>
        </authorList>
    </citation>
    <scope>NUCLEOTIDE SEQUENCE</scope>
    <source>
        <strain evidence="16">NRRL A-21654</strain>
    </source>
</reference>
<dbReference type="InterPro" id="IPR015940">
    <property type="entry name" value="UBA"/>
</dbReference>
<feature type="compositionally biased region" description="Acidic residues" evidence="13">
    <location>
        <begin position="2199"/>
        <end position="2210"/>
    </location>
</feature>
<feature type="compositionally biased region" description="Acidic residues" evidence="13">
    <location>
        <begin position="1333"/>
        <end position="1380"/>
    </location>
</feature>
<keyword evidence="17" id="KW-1185">Reference proteome</keyword>
<dbReference type="FunFam" id="3.30.2160.10:FF:000001">
    <property type="entry name" value="E3 ubiquitin-protein ligase NEDD4-like"/>
    <property type="match status" value="1"/>
</dbReference>
<feature type="compositionally biased region" description="Polar residues" evidence="13">
    <location>
        <begin position="1301"/>
        <end position="1320"/>
    </location>
</feature>
<comment type="pathway">
    <text evidence="3">Protein modification; protein ubiquitination.</text>
</comment>
<proteinExistence type="inferred from homology"/>
<dbReference type="PROSITE" id="PS50030">
    <property type="entry name" value="UBA"/>
    <property type="match status" value="1"/>
</dbReference>
<dbReference type="GO" id="GO:0051028">
    <property type="term" value="P:mRNA transport"/>
    <property type="evidence" value="ECO:0007669"/>
    <property type="project" value="UniProtKB-KW"/>
</dbReference>
<feature type="compositionally biased region" description="Basic and acidic residues" evidence="13">
    <location>
        <begin position="2063"/>
        <end position="2073"/>
    </location>
</feature>
<evidence type="ECO:0000256" key="2">
    <source>
        <dbReference type="ARBA" id="ARBA00004123"/>
    </source>
</evidence>
<dbReference type="GO" id="GO:0006511">
    <property type="term" value="P:ubiquitin-dependent protein catabolic process"/>
    <property type="evidence" value="ECO:0007669"/>
    <property type="project" value="TreeGrafter"/>
</dbReference>
<feature type="region of interest" description="Disordered" evidence="13">
    <location>
        <begin position="1202"/>
        <end position="1222"/>
    </location>
</feature>
<dbReference type="UniPathway" id="UPA00143"/>
<keyword evidence="6" id="KW-0808">Transferase</keyword>
<feature type="active site" description="Glycyl thioester intermediate" evidence="11">
    <location>
        <position position="3631"/>
    </location>
</feature>
<feature type="compositionally biased region" description="Basic and acidic residues" evidence="13">
    <location>
        <begin position="1783"/>
        <end position="1795"/>
    </location>
</feature>
<comment type="catalytic activity">
    <reaction evidence="1">
        <text>S-ubiquitinyl-[E2 ubiquitin-conjugating enzyme]-L-cysteine + [acceptor protein]-L-lysine = [E2 ubiquitin-conjugating enzyme]-L-cysteine + N(6)-ubiquitinyl-[acceptor protein]-L-lysine.</text>
        <dbReference type="EC" id="2.3.2.26"/>
    </reaction>
</comment>
<dbReference type="SMART" id="SM00165">
    <property type="entry name" value="UBA"/>
    <property type="match status" value="1"/>
</dbReference>
<dbReference type="EMBL" id="JABAYA010000128">
    <property type="protein sequence ID" value="KAF7724152.1"/>
    <property type="molecule type" value="Genomic_DNA"/>
</dbReference>
<keyword evidence="5" id="KW-0813">Transport</keyword>
<feature type="region of interest" description="Disordered" evidence="13">
    <location>
        <begin position="1768"/>
        <end position="1795"/>
    </location>
</feature>